<organism evidence="1 2">
    <name type="scientific">Streptomyces polyasparticus</name>
    <dbReference type="NCBI Taxonomy" id="2767826"/>
    <lineage>
        <taxon>Bacteria</taxon>
        <taxon>Bacillati</taxon>
        <taxon>Actinomycetota</taxon>
        <taxon>Actinomycetes</taxon>
        <taxon>Kitasatosporales</taxon>
        <taxon>Streptomycetaceae</taxon>
        <taxon>Streptomyces</taxon>
    </lineage>
</organism>
<reference evidence="1 2" key="1">
    <citation type="submission" date="2020-08" db="EMBL/GenBank/DDBJ databases">
        <title>Genemic of Streptomyces polyaspartic.</title>
        <authorList>
            <person name="Liu W."/>
        </authorList>
    </citation>
    <scope>NUCLEOTIDE SEQUENCE [LARGE SCALE GENOMIC DNA]</scope>
    <source>
        <strain evidence="1 2">TRM66268-LWL</strain>
    </source>
</reference>
<name>A0ABR7SBH5_9ACTN</name>
<evidence type="ECO:0000313" key="2">
    <source>
        <dbReference type="Proteomes" id="UP000642284"/>
    </source>
</evidence>
<dbReference type="EMBL" id="JACTVJ010000004">
    <property type="protein sequence ID" value="MBC9711972.1"/>
    <property type="molecule type" value="Genomic_DNA"/>
</dbReference>
<accession>A0ABR7SBH5</accession>
<gene>
    <name evidence="1" type="ORF">H9Y04_05235</name>
</gene>
<evidence type="ECO:0008006" key="3">
    <source>
        <dbReference type="Google" id="ProtNLM"/>
    </source>
</evidence>
<keyword evidence="2" id="KW-1185">Reference proteome</keyword>
<comment type="caution">
    <text evidence="1">The sequence shown here is derived from an EMBL/GenBank/DDBJ whole genome shotgun (WGS) entry which is preliminary data.</text>
</comment>
<sequence length="180" mass="19681">MSARERTYRYVGPADLLALVRPERMGAAMRSSAELTAWVEDLPPTELTEPFTFVVTTDGLLRLAARRSEHVVCAGGQLVLAAGEMTFVAEPSSGRWSVVEVTNQSTGYCPDPASWTAVAAALDRAGIEHPGGWTHEVAFRRCEACQERSIVREDDYVCVFCGAQLPRRWNVDPDAAGQLP</sequence>
<dbReference type="RefSeq" id="WP_187812474.1">
    <property type="nucleotide sequence ID" value="NZ_JACTVJ010000004.1"/>
</dbReference>
<proteinExistence type="predicted"/>
<dbReference type="Proteomes" id="UP000642284">
    <property type="component" value="Unassembled WGS sequence"/>
</dbReference>
<protein>
    <recommendedName>
        <fullName evidence="3">Zinc ribbon domain-containing protein</fullName>
    </recommendedName>
</protein>
<evidence type="ECO:0000313" key="1">
    <source>
        <dbReference type="EMBL" id="MBC9711972.1"/>
    </source>
</evidence>